<evidence type="ECO:0000313" key="3">
    <source>
        <dbReference type="Proteomes" id="UP000662931"/>
    </source>
</evidence>
<dbReference type="InterPro" id="IPR032710">
    <property type="entry name" value="NTF2-like_dom_sf"/>
</dbReference>
<gene>
    <name evidence="2" type="ORF">FOA43_003460</name>
</gene>
<dbReference type="RefSeq" id="XP_038779639.1">
    <property type="nucleotide sequence ID" value="XM_038923711.1"/>
</dbReference>
<protein>
    <submittedName>
        <fullName evidence="2">Uncharacterized protein</fullName>
    </submittedName>
</protein>
<dbReference type="AlphaFoldDB" id="A0A875SAU4"/>
<dbReference type="Proteomes" id="UP000662931">
    <property type="component" value="Chromosome 4"/>
</dbReference>
<keyword evidence="3" id="KW-1185">Reference proteome</keyword>
<proteinExistence type="predicted"/>
<dbReference type="OrthoDB" id="25408at2759"/>
<name>A0A875SAU4_EENNA</name>
<evidence type="ECO:0000256" key="1">
    <source>
        <dbReference type="SAM" id="MobiDB-lite"/>
    </source>
</evidence>
<feature type="region of interest" description="Disordered" evidence="1">
    <location>
        <begin position="1"/>
        <end position="22"/>
    </location>
</feature>
<evidence type="ECO:0000313" key="2">
    <source>
        <dbReference type="EMBL" id="QPG76074.1"/>
    </source>
</evidence>
<accession>A0A875SAU4</accession>
<dbReference type="SUPFAM" id="SSF54427">
    <property type="entry name" value="NTF2-like"/>
    <property type="match status" value="1"/>
</dbReference>
<dbReference type="Pfam" id="PF10429">
    <property type="entry name" value="Mtr2"/>
    <property type="match status" value="1"/>
</dbReference>
<organism evidence="2 3">
    <name type="scientific">Eeniella nana</name>
    <name type="common">Yeast</name>
    <name type="synonym">Brettanomyces nanus</name>
    <dbReference type="NCBI Taxonomy" id="13502"/>
    <lineage>
        <taxon>Eukaryota</taxon>
        <taxon>Fungi</taxon>
        <taxon>Dikarya</taxon>
        <taxon>Ascomycota</taxon>
        <taxon>Saccharomycotina</taxon>
        <taxon>Pichiomycetes</taxon>
        <taxon>Pichiales</taxon>
        <taxon>Pichiaceae</taxon>
        <taxon>Brettanomyces</taxon>
    </lineage>
</organism>
<dbReference type="GeneID" id="62196860"/>
<reference evidence="2" key="1">
    <citation type="submission" date="2020-10" db="EMBL/GenBank/DDBJ databases">
        <authorList>
            <person name="Roach M.J.R."/>
        </authorList>
    </citation>
    <scope>NUCLEOTIDE SEQUENCE</scope>
    <source>
        <strain evidence="2">CBS 1945</strain>
    </source>
</reference>
<dbReference type="KEGG" id="bnn:FOA43_003460"/>
<sequence>MQNLRMTPQYPTGPQSQAQDPDMKVEEFLRTITETLDSPYRNEAADYYKSMILPQLLPQSRIIINGQPFGSKAQFQELWSTLPATQHQITSFDAHLLPTPEERQYIVLAHFKVRFDESGKNRFGQTADVLPIPDNNLNRPTRLTTG</sequence>
<dbReference type="EMBL" id="CP064815">
    <property type="protein sequence ID" value="QPG76074.1"/>
    <property type="molecule type" value="Genomic_DNA"/>
</dbReference>
<feature type="compositionally biased region" description="Polar residues" evidence="1">
    <location>
        <begin position="1"/>
        <end position="19"/>
    </location>
</feature>
<dbReference type="Gene3D" id="3.10.450.50">
    <property type="match status" value="1"/>
</dbReference>
<dbReference type="InterPro" id="IPR019488">
    <property type="entry name" value="Nucl_pore_RNA_shuttling_Mtr2"/>
</dbReference>